<evidence type="ECO:0000256" key="1">
    <source>
        <dbReference type="ARBA" id="ARBA00001561"/>
    </source>
</evidence>
<feature type="region of interest" description="Disordered" evidence="4">
    <location>
        <begin position="156"/>
        <end position="180"/>
    </location>
</feature>
<dbReference type="RefSeq" id="WP_213984054.1">
    <property type="nucleotide sequence ID" value="NZ_JAFMNX010000001.1"/>
</dbReference>
<dbReference type="Gene3D" id="3.40.630.40">
    <property type="entry name" value="Zn-dependent exopeptidases"/>
    <property type="match status" value="1"/>
</dbReference>
<dbReference type="PANTHER" id="PTHR30404:SF0">
    <property type="entry name" value="N-ACETYLMURAMOYL-L-ALANINE AMIDASE AMIC"/>
    <property type="match status" value="1"/>
</dbReference>
<evidence type="ECO:0000256" key="5">
    <source>
        <dbReference type="SAM" id="SignalP"/>
    </source>
</evidence>
<gene>
    <name evidence="7" type="ORF">JYU29_07580</name>
</gene>
<comment type="catalytic activity">
    <reaction evidence="1">
        <text>Hydrolyzes the link between N-acetylmuramoyl residues and L-amino acid residues in certain cell-wall glycopeptides.</text>
        <dbReference type="EC" id="3.5.1.28"/>
    </reaction>
</comment>
<feature type="compositionally biased region" description="Polar residues" evidence="4">
    <location>
        <begin position="156"/>
        <end position="178"/>
    </location>
</feature>
<dbReference type="InterPro" id="IPR002508">
    <property type="entry name" value="MurNAc-LAA_cat"/>
</dbReference>
<evidence type="ECO:0000259" key="6">
    <source>
        <dbReference type="SMART" id="SM00646"/>
    </source>
</evidence>
<evidence type="ECO:0000313" key="7">
    <source>
        <dbReference type="EMBL" id="MBS9720543.1"/>
    </source>
</evidence>
<dbReference type="SUPFAM" id="SSF53187">
    <property type="entry name" value="Zn-dependent exopeptidases"/>
    <property type="match status" value="1"/>
</dbReference>
<feature type="domain" description="MurNAc-LAA" evidence="6">
    <location>
        <begin position="245"/>
        <end position="399"/>
    </location>
</feature>
<proteinExistence type="predicted"/>
<protein>
    <recommendedName>
        <fullName evidence="2">N-acetylmuramoyl-L-alanine amidase</fullName>
        <ecNumber evidence="2">3.5.1.28</ecNumber>
    </recommendedName>
</protein>
<evidence type="ECO:0000256" key="2">
    <source>
        <dbReference type="ARBA" id="ARBA00011901"/>
    </source>
</evidence>
<keyword evidence="5" id="KW-0732">Signal</keyword>
<dbReference type="SMART" id="SM00646">
    <property type="entry name" value="Ami_3"/>
    <property type="match status" value="1"/>
</dbReference>
<dbReference type="InterPro" id="IPR050695">
    <property type="entry name" value="N-acetylmuramoyl_amidase_3"/>
</dbReference>
<dbReference type="InterPro" id="IPR021731">
    <property type="entry name" value="AMIN_dom"/>
</dbReference>
<sequence length="410" mass="44416">MNFRISENVRTMAARAMIAAGLTLSLLMGQPAAAKPLELRDLAIAGDSLKTRMLFSLDVEAEPKLMLLRSPHRLVIDLPEARFRFEEKALKPRGLITGIKYGSIGEGMSRIVVSAKGPFTIADFNLLANDKKAGNRLVLDLEAASEQLFDAALAEQATSTGSTTPSQPKNAEGQTAQTSEKRFTVVVDPGHGGIDGGANGLSGTVEKDITLAFSRELRDQLSKAGNLDVILTRDDDRFLRLDERVRFAREKNADLFISIHADTIRLKGISGATVYTVSDRASDAASAALATRENLSDQLAGINIEDEDHQIADILVDLIRRETHSFSMSFAKTLVGELKRSVTMINNPHRMAGFRVLRAPDVPSVLIELGYLSNEGDEKHLLDSAWRAKAAGGIVDAVIQFAGPRIGSRG</sequence>
<dbReference type="PANTHER" id="PTHR30404">
    <property type="entry name" value="N-ACETYLMURAMOYL-L-ALANINE AMIDASE"/>
    <property type="match status" value="1"/>
</dbReference>
<accession>A0ABS5RU10</accession>
<dbReference type="CDD" id="cd02696">
    <property type="entry name" value="MurNAc-LAA"/>
    <property type="match status" value="1"/>
</dbReference>
<name>A0ABS5RU10_9HYPH</name>
<keyword evidence="8" id="KW-1185">Reference proteome</keyword>
<evidence type="ECO:0000313" key="8">
    <source>
        <dbReference type="Proteomes" id="UP001297272"/>
    </source>
</evidence>
<dbReference type="Pfam" id="PF11741">
    <property type="entry name" value="AMIN"/>
    <property type="match status" value="1"/>
</dbReference>
<evidence type="ECO:0000256" key="4">
    <source>
        <dbReference type="SAM" id="MobiDB-lite"/>
    </source>
</evidence>
<organism evidence="7 8">
    <name type="scientific">Tianweitania aestuarii</name>
    <dbReference type="NCBI Taxonomy" id="2814886"/>
    <lineage>
        <taxon>Bacteria</taxon>
        <taxon>Pseudomonadati</taxon>
        <taxon>Pseudomonadota</taxon>
        <taxon>Alphaproteobacteria</taxon>
        <taxon>Hyphomicrobiales</taxon>
        <taxon>Phyllobacteriaceae</taxon>
        <taxon>Tianweitania</taxon>
    </lineage>
</organism>
<feature type="signal peptide" evidence="5">
    <location>
        <begin position="1"/>
        <end position="34"/>
    </location>
</feature>
<feature type="chain" id="PRO_5047172976" description="N-acetylmuramoyl-L-alanine amidase" evidence="5">
    <location>
        <begin position="35"/>
        <end position="410"/>
    </location>
</feature>
<dbReference type="EC" id="3.5.1.28" evidence="2"/>
<keyword evidence="3" id="KW-0378">Hydrolase</keyword>
<comment type="caution">
    <text evidence="7">The sequence shown here is derived from an EMBL/GenBank/DDBJ whole genome shotgun (WGS) entry which is preliminary data.</text>
</comment>
<evidence type="ECO:0000256" key="3">
    <source>
        <dbReference type="ARBA" id="ARBA00022801"/>
    </source>
</evidence>
<reference evidence="7 8" key="1">
    <citation type="submission" date="2021-03" db="EMBL/GenBank/DDBJ databases">
        <title>Tianweitania aestuarii sp. nov., isolated from a tidal flat.</title>
        <authorList>
            <person name="Park S."/>
            <person name="Yoon J.-H."/>
        </authorList>
    </citation>
    <scope>NUCLEOTIDE SEQUENCE [LARGE SCALE GENOMIC DNA]</scope>
    <source>
        <strain evidence="7 8">BSSL-BM11</strain>
    </source>
</reference>
<dbReference type="Proteomes" id="UP001297272">
    <property type="component" value="Unassembled WGS sequence"/>
</dbReference>
<dbReference type="EMBL" id="JAFMNX010000001">
    <property type="protein sequence ID" value="MBS9720543.1"/>
    <property type="molecule type" value="Genomic_DNA"/>
</dbReference>
<dbReference type="Gene3D" id="2.60.40.3500">
    <property type="match status" value="1"/>
</dbReference>
<dbReference type="Pfam" id="PF01520">
    <property type="entry name" value="Amidase_3"/>
    <property type="match status" value="1"/>
</dbReference>